<evidence type="ECO:0000313" key="3">
    <source>
        <dbReference type="EnsemblPlants" id="Ma08_p09000.1"/>
    </source>
</evidence>
<dbReference type="InParanoid" id="A0A804K4I7"/>
<keyword evidence="4" id="KW-1185">Reference proteome</keyword>
<protein>
    <submittedName>
        <fullName evidence="2">(wild Malaysian banana) hypothetical protein</fullName>
    </submittedName>
</protein>
<dbReference type="EnsemblPlants" id="Ma08_t09000.1">
    <property type="protein sequence ID" value="Ma08_p09000.1"/>
    <property type="gene ID" value="Ma08_g09000"/>
</dbReference>
<reference evidence="2" key="1">
    <citation type="submission" date="2021-03" db="EMBL/GenBank/DDBJ databases">
        <authorList>
            <consortium name="Genoscope - CEA"/>
            <person name="William W."/>
        </authorList>
    </citation>
    <scope>NUCLEOTIDE SEQUENCE</scope>
    <source>
        <strain evidence="2">Doubled-haploid Pahang</strain>
    </source>
</reference>
<dbReference type="Proteomes" id="UP000012960">
    <property type="component" value="Unplaced"/>
</dbReference>
<evidence type="ECO:0000313" key="4">
    <source>
        <dbReference type="Proteomes" id="UP000012960"/>
    </source>
</evidence>
<reference evidence="3" key="2">
    <citation type="submission" date="2021-05" db="UniProtKB">
        <authorList>
            <consortium name="EnsemblPlants"/>
        </authorList>
    </citation>
    <scope>IDENTIFICATION</scope>
    <source>
        <strain evidence="3">subsp. malaccensis</strain>
    </source>
</reference>
<sequence>MLGEHNEVIYHIPIQLTGLSHEGIRIGGGSNDNKGLLVCDMGCLFPFPTPNSLFWVFNAPSLQAWICSIRCKDCDGSEGIELQQPPQAHSREGGQNIINLG</sequence>
<evidence type="ECO:0000313" key="2">
    <source>
        <dbReference type="EMBL" id="CAG1831005.1"/>
    </source>
</evidence>
<name>A0A804K4I7_MUSAM</name>
<accession>A0A804K4I7</accession>
<dbReference type="Gramene" id="Ma08_t09000.1">
    <property type="protein sequence ID" value="Ma08_p09000.1"/>
    <property type="gene ID" value="Ma08_g09000"/>
</dbReference>
<organism evidence="3 4">
    <name type="scientific">Musa acuminata subsp. malaccensis</name>
    <name type="common">Wild banana</name>
    <name type="synonym">Musa malaccensis</name>
    <dbReference type="NCBI Taxonomy" id="214687"/>
    <lineage>
        <taxon>Eukaryota</taxon>
        <taxon>Viridiplantae</taxon>
        <taxon>Streptophyta</taxon>
        <taxon>Embryophyta</taxon>
        <taxon>Tracheophyta</taxon>
        <taxon>Spermatophyta</taxon>
        <taxon>Magnoliopsida</taxon>
        <taxon>Liliopsida</taxon>
        <taxon>Zingiberales</taxon>
        <taxon>Musaceae</taxon>
        <taxon>Musa</taxon>
    </lineage>
</organism>
<dbReference type="AlphaFoldDB" id="A0A804K4I7"/>
<dbReference type="EMBL" id="HG996472">
    <property type="protein sequence ID" value="CAG1831005.1"/>
    <property type="molecule type" value="Genomic_DNA"/>
</dbReference>
<proteinExistence type="predicted"/>
<gene>
    <name evidence="2" type="ORF">GSMUA_342590.1</name>
</gene>
<evidence type="ECO:0000256" key="1">
    <source>
        <dbReference type="SAM" id="MobiDB-lite"/>
    </source>
</evidence>
<feature type="region of interest" description="Disordered" evidence="1">
    <location>
        <begin position="82"/>
        <end position="101"/>
    </location>
</feature>